<feature type="compositionally biased region" description="Polar residues" evidence="3">
    <location>
        <begin position="443"/>
        <end position="459"/>
    </location>
</feature>
<dbReference type="SMART" id="SM00267">
    <property type="entry name" value="GGDEF"/>
    <property type="match status" value="1"/>
</dbReference>
<dbReference type="HOGENOM" id="CLU_054734_1_0_12"/>
<dbReference type="InterPro" id="IPR029787">
    <property type="entry name" value="Nucleotide_cyclase"/>
</dbReference>
<name>V5WMZ9_9SPIO</name>
<dbReference type="Proteomes" id="UP000018680">
    <property type="component" value="Chromosome"/>
</dbReference>
<dbReference type="GO" id="GO:0005886">
    <property type="term" value="C:plasma membrane"/>
    <property type="evidence" value="ECO:0007669"/>
    <property type="project" value="TreeGrafter"/>
</dbReference>
<dbReference type="AlphaFoldDB" id="V5WMZ9"/>
<feature type="transmembrane region" description="Helical" evidence="4">
    <location>
        <begin position="171"/>
        <end position="197"/>
    </location>
</feature>
<dbReference type="KEGG" id="slr:L21SP2_3199"/>
<dbReference type="SUPFAM" id="SSF55073">
    <property type="entry name" value="Nucleotide cyclase"/>
    <property type="match status" value="2"/>
</dbReference>
<gene>
    <name evidence="6" type="ORF">L21SP2_3199</name>
</gene>
<dbReference type="InterPro" id="IPR050469">
    <property type="entry name" value="Diguanylate_Cyclase"/>
</dbReference>
<sequence>MLKTMEIPTIRRILGDYLLPILVPGAVFFAVFIGVIYLPMGGFSEASRISQVVLNLLDAALVIGMMAIFSFSLRYFRARGFYFTLLLIIQMWFFQQEELTNGAYWAYIFIPWAFLVFMFARERGIFSPHTRLLLLCIAVPVLLRFLLEQYAGLPLTRWAASLDLVPPDSKLAELGISSWSLFLYAGALIMGIIRYVLRPGRDMAAVLWILVISLVMIRMAGMESYPELVTAGLDSNELTPEFMFLAGEGVEPGLHGFLALAVFTAALLEVVTLFDISYRMAYQDQLTELPGRRAFDDALSNLGKKYSIVMVDVDKFKSFNDSYGHDVGDQVLKMVARIMSANARPGTAYRYGGEEFVLLYPGLEAGEAAQLADSIRRKIAGYPFALRKFFRPYRHSLSSRRSESVGRKAVSGNRKTGHSRSGGSKSREMQGGVKGQVPKTVSITVSMGLSQRGDSSESASEVLKQADQALYAAKEGGRNRLEAFRG</sequence>
<dbReference type="InterPro" id="IPR000160">
    <property type="entry name" value="GGDEF_dom"/>
</dbReference>
<feature type="transmembrane region" description="Helical" evidence="4">
    <location>
        <begin position="204"/>
        <end position="221"/>
    </location>
</feature>
<dbReference type="GO" id="GO:0043709">
    <property type="term" value="P:cell adhesion involved in single-species biofilm formation"/>
    <property type="evidence" value="ECO:0007669"/>
    <property type="project" value="TreeGrafter"/>
</dbReference>
<keyword evidence="7" id="KW-1185">Reference proteome</keyword>
<evidence type="ECO:0000256" key="4">
    <source>
        <dbReference type="SAM" id="Phobius"/>
    </source>
</evidence>
<evidence type="ECO:0000313" key="7">
    <source>
        <dbReference type="Proteomes" id="UP000018680"/>
    </source>
</evidence>
<dbReference type="CDD" id="cd01949">
    <property type="entry name" value="GGDEF"/>
    <property type="match status" value="1"/>
</dbReference>
<feature type="transmembrane region" description="Helical" evidence="4">
    <location>
        <begin position="80"/>
        <end position="96"/>
    </location>
</feature>
<dbReference type="OrthoDB" id="9759607at2"/>
<dbReference type="EMBL" id="CP006939">
    <property type="protein sequence ID" value="AHC16539.1"/>
    <property type="molecule type" value="Genomic_DNA"/>
</dbReference>
<evidence type="ECO:0000256" key="2">
    <source>
        <dbReference type="ARBA" id="ARBA00034247"/>
    </source>
</evidence>
<evidence type="ECO:0000256" key="1">
    <source>
        <dbReference type="ARBA" id="ARBA00012528"/>
    </source>
</evidence>
<feature type="transmembrane region" description="Helical" evidence="4">
    <location>
        <begin position="132"/>
        <end position="151"/>
    </location>
</feature>
<feature type="region of interest" description="Disordered" evidence="3">
    <location>
        <begin position="443"/>
        <end position="462"/>
    </location>
</feature>
<feature type="transmembrane region" description="Helical" evidence="4">
    <location>
        <begin position="253"/>
        <end position="274"/>
    </location>
</feature>
<dbReference type="Gene3D" id="3.30.70.270">
    <property type="match status" value="1"/>
</dbReference>
<evidence type="ECO:0000313" key="6">
    <source>
        <dbReference type="EMBL" id="AHC16539.1"/>
    </source>
</evidence>
<accession>V5WMZ9</accession>
<keyword evidence="4" id="KW-0472">Membrane</keyword>
<feature type="domain" description="GGDEF" evidence="5">
    <location>
        <begin position="304"/>
        <end position="486"/>
    </location>
</feature>
<evidence type="ECO:0000256" key="3">
    <source>
        <dbReference type="SAM" id="MobiDB-lite"/>
    </source>
</evidence>
<feature type="region of interest" description="Disordered" evidence="3">
    <location>
        <begin position="400"/>
        <end position="437"/>
    </location>
</feature>
<reference evidence="6 7" key="1">
    <citation type="journal article" date="2015" name="Stand. Genomic Sci.">
        <title>Complete genome sequence and description of Salinispira pacifica gen. nov., sp. nov., a novel spirochaete isolated form a hypersaline microbial mat.</title>
        <authorList>
            <person name="Ben Hania W."/>
            <person name="Joseph M."/>
            <person name="Schumann P."/>
            <person name="Bunk B."/>
            <person name="Fiebig A."/>
            <person name="Sproer C."/>
            <person name="Klenk H.P."/>
            <person name="Fardeau M.L."/>
            <person name="Spring S."/>
        </authorList>
    </citation>
    <scope>NUCLEOTIDE SEQUENCE [LARGE SCALE GENOMIC DNA]</scope>
    <source>
        <strain evidence="6 7">L21-RPul-D2</strain>
    </source>
</reference>
<dbReference type="NCBIfam" id="TIGR00254">
    <property type="entry name" value="GGDEF"/>
    <property type="match status" value="1"/>
</dbReference>
<keyword evidence="4" id="KW-1133">Transmembrane helix</keyword>
<dbReference type="PANTHER" id="PTHR45138">
    <property type="entry name" value="REGULATORY COMPONENTS OF SENSORY TRANSDUCTION SYSTEM"/>
    <property type="match status" value="1"/>
</dbReference>
<feature type="transmembrane region" description="Helical" evidence="4">
    <location>
        <begin position="52"/>
        <end position="73"/>
    </location>
</feature>
<dbReference type="Pfam" id="PF00990">
    <property type="entry name" value="GGDEF"/>
    <property type="match status" value="1"/>
</dbReference>
<protein>
    <recommendedName>
        <fullName evidence="1">diguanylate cyclase</fullName>
        <ecNumber evidence="1">2.7.7.65</ecNumber>
    </recommendedName>
</protein>
<dbReference type="GO" id="GO:0052621">
    <property type="term" value="F:diguanylate cyclase activity"/>
    <property type="evidence" value="ECO:0007669"/>
    <property type="project" value="UniProtKB-EC"/>
</dbReference>
<dbReference type="EC" id="2.7.7.65" evidence="1"/>
<organism evidence="6 7">
    <name type="scientific">Salinispira pacifica</name>
    <dbReference type="NCBI Taxonomy" id="1307761"/>
    <lineage>
        <taxon>Bacteria</taxon>
        <taxon>Pseudomonadati</taxon>
        <taxon>Spirochaetota</taxon>
        <taxon>Spirochaetia</taxon>
        <taxon>Spirochaetales</taxon>
        <taxon>Spirochaetaceae</taxon>
        <taxon>Salinispira</taxon>
    </lineage>
</organism>
<feature type="transmembrane region" description="Helical" evidence="4">
    <location>
        <begin position="21"/>
        <end position="40"/>
    </location>
</feature>
<dbReference type="InterPro" id="IPR043128">
    <property type="entry name" value="Rev_trsase/Diguanyl_cyclase"/>
</dbReference>
<keyword evidence="4" id="KW-0812">Transmembrane</keyword>
<evidence type="ECO:0000259" key="5">
    <source>
        <dbReference type="PROSITE" id="PS50887"/>
    </source>
</evidence>
<comment type="catalytic activity">
    <reaction evidence="2">
        <text>2 GTP = 3',3'-c-di-GMP + 2 diphosphate</text>
        <dbReference type="Rhea" id="RHEA:24898"/>
        <dbReference type="ChEBI" id="CHEBI:33019"/>
        <dbReference type="ChEBI" id="CHEBI:37565"/>
        <dbReference type="ChEBI" id="CHEBI:58805"/>
        <dbReference type="EC" id="2.7.7.65"/>
    </reaction>
</comment>
<dbReference type="STRING" id="1307761.L21SP2_3199"/>
<dbReference type="PANTHER" id="PTHR45138:SF9">
    <property type="entry name" value="DIGUANYLATE CYCLASE DGCM-RELATED"/>
    <property type="match status" value="1"/>
</dbReference>
<dbReference type="PROSITE" id="PS50887">
    <property type="entry name" value="GGDEF"/>
    <property type="match status" value="1"/>
</dbReference>
<feature type="transmembrane region" description="Helical" evidence="4">
    <location>
        <begin position="102"/>
        <end position="120"/>
    </location>
</feature>
<dbReference type="GO" id="GO:1902201">
    <property type="term" value="P:negative regulation of bacterial-type flagellum-dependent cell motility"/>
    <property type="evidence" value="ECO:0007669"/>
    <property type="project" value="TreeGrafter"/>
</dbReference>
<proteinExistence type="predicted"/>
<dbReference type="eggNOG" id="COG2199">
    <property type="taxonomic scope" value="Bacteria"/>
</dbReference>